<dbReference type="Proteomes" id="UP000179627">
    <property type="component" value="Unassembled WGS sequence"/>
</dbReference>
<evidence type="ECO:0000313" key="2">
    <source>
        <dbReference type="Proteomes" id="UP000179627"/>
    </source>
</evidence>
<name>A0A1S1R9T5_9ACTN</name>
<sequence length="94" mass="10323">MSGPDQRERERVSVDVGRDAAQFTLVSESGMREQYREQVPLQLRSPGLFAARVGEAVQEPGRLSISISSDTIGDLASIFRRVAGSACRVTLPRF</sequence>
<protein>
    <submittedName>
        <fullName evidence="1">Uncharacterized protein</fullName>
    </submittedName>
</protein>
<dbReference type="EMBL" id="MBLM01000047">
    <property type="protein sequence ID" value="OHV42275.1"/>
    <property type="molecule type" value="Genomic_DNA"/>
</dbReference>
<keyword evidence="2" id="KW-1185">Reference proteome</keyword>
<evidence type="ECO:0000313" key="1">
    <source>
        <dbReference type="EMBL" id="OHV42275.1"/>
    </source>
</evidence>
<proteinExistence type="predicted"/>
<organism evidence="1 2">
    <name type="scientific">Parafrankia colletiae</name>
    <dbReference type="NCBI Taxonomy" id="573497"/>
    <lineage>
        <taxon>Bacteria</taxon>
        <taxon>Bacillati</taxon>
        <taxon>Actinomycetota</taxon>
        <taxon>Actinomycetes</taxon>
        <taxon>Frankiales</taxon>
        <taxon>Frankiaceae</taxon>
        <taxon>Parafrankia</taxon>
    </lineage>
</organism>
<comment type="caution">
    <text evidence="1">The sequence shown here is derived from an EMBL/GenBank/DDBJ whole genome shotgun (WGS) entry which is preliminary data.</text>
</comment>
<reference evidence="2" key="1">
    <citation type="submission" date="2016-07" db="EMBL/GenBank/DDBJ databases">
        <title>Sequence Frankia sp. strain CcI1.17.</title>
        <authorList>
            <person name="Ghodhbane-Gtari F."/>
            <person name="Swanson E."/>
            <person name="Gueddou A."/>
            <person name="Morris K."/>
            <person name="Hezbri K."/>
            <person name="Ktari A."/>
            <person name="Nouioui I."/>
            <person name="Abebe-Akele F."/>
            <person name="Simpson S."/>
            <person name="Thomas K."/>
            <person name="Gtari M."/>
            <person name="Tisa L.S."/>
            <person name="Hurst S."/>
        </authorList>
    </citation>
    <scope>NUCLEOTIDE SEQUENCE [LARGE SCALE GENOMIC DNA]</scope>
    <source>
        <strain evidence="2">Cc1.17</strain>
    </source>
</reference>
<accession>A0A1S1R9T5</accession>
<gene>
    <name evidence="1" type="ORF">CC117_11845</name>
</gene>
<dbReference type="AlphaFoldDB" id="A0A1S1R9T5"/>